<gene>
    <name evidence="2" type="ORF">ACJIZ3_004892</name>
</gene>
<organism evidence="2 3">
    <name type="scientific">Penstemon smallii</name>
    <dbReference type="NCBI Taxonomy" id="265156"/>
    <lineage>
        <taxon>Eukaryota</taxon>
        <taxon>Viridiplantae</taxon>
        <taxon>Streptophyta</taxon>
        <taxon>Embryophyta</taxon>
        <taxon>Tracheophyta</taxon>
        <taxon>Spermatophyta</taxon>
        <taxon>Magnoliopsida</taxon>
        <taxon>eudicotyledons</taxon>
        <taxon>Gunneridae</taxon>
        <taxon>Pentapetalae</taxon>
        <taxon>asterids</taxon>
        <taxon>lamiids</taxon>
        <taxon>Lamiales</taxon>
        <taxon>Plantaginaceae</taxon>
        <taxon>Cheloneae</taxon>
        <taxon>Penstemon</taxon>
    </lineage>
</organism>
<dbReference type="Proteomes" id="UP001634393">
    <property type="component" value="Unassembled WGS sequence"/>
</dbReference>
<evidence type="ECO:0000256" key="1">
    <source>
        <dbReference type="SAM" id="MobiDB-lite"/>
    </source>
</evidence>
<dbReference type="EMBL" id="JBJXBP010000007">
    <property type="protein sequence ID" value="KAL3818987.1"/>
    <property type="molecule type" value="Genomic_DNA"/>
</dbReference>
<dbReference type="AlphaFoldDB" id="A0ABD3S3H1"/>
<evidence type="ECO:0000313" key="3">
    <source>
        <dbReference type="Proteomes" id="UP001634393"/>
    </source>
</evidence>
<sequence>MPKLSFPLPLPSSQGKLASPYDMPPRAYDSRRLDRNGSSSVKMNNRALNKTFNKDILNSTDLRTMRK</sequence>
<name>A0ABD3S3H1_9LAMI</name>
<comment type="caution">
    <text evidence="2">The sequence shown here is derived from an EMBL/GenBank/DDBJ whole genome shotgun (WGS) entry which is preliminary data.</text>
</comment>
<feature type="region of interest" description="Disordered" evidence="1">
    <location>
        <begin position="1"/>
        <end position="46"/>
    </location>
</feature>
<proteinExistence type="predicted"/>
<evidence type="ECO:0000313" key="2">
    <source>
        <dbReference type="EMBL" id="KAL3818987.1"/>
    </source>
</evidence>
<keyword evidence="3" id="KW-1185">Reference proteome</keyword>
<reference evidence="2 3" key="1">
    <citation type="submission" date="2024-12" db="EMBL/GenBank/DDBJ databases">
        <title>The unique morphological basis and parallel evolutionary history of personate flowers in Penstemon.</title>
        <authorList>
            <person name="Depatie T.H."/>
            <person name="Wessinger C.A."/>
        </authorList>
    </citation>
    <scope>NUCLEOTIDE SEQUENCE [LARGE SCALE GENOMIC DNA]</scope>
    <source>
        <strain evidence="2">WTNN_2</strain>
        <tissue evidence="2">Leaf</tissue>
    </source>
</reference>
<feature type="compositionally biased region" description="Polar residues" evidence="1">
    <location>
        <begin position="36"/>
        <end position="46"/>
    </location>
</feature>
<accession>A0ABD3S3H1</accession>
<protein>
    <submittedName>
        <fullName evidence="2">Uncharacterized protein</fullName>
    </submittedName>
</protein>
<feature type="compositionally biased region" description="Low complexity" evidence="1">
    <location>
        <begin position="1"/>
        <end position="13"/>
    </location>
</feature>